<dbReference type="PANTHER" id="PTHR10925">
    <property type="entry name" value="N-ACETYLTRANSFERASE 10"/>
    <property type="match status" value="1"/>
</dbReference>
<evidence type="ECO:0000256" key="1">
    <source>
        <dbReference type="ARBA" id="ARBA00022679"/>
    </source>
</evidence>
<keyword evidence="3" id="KW-0067">ATP-binding</keyword>
<dbReference type="Pfam" id="PF08351">
    <property type="entry name" value="TmcA_N"/>
    <property type="match status" value="1"/>
</dbReference>
<evidence type="ECO:0000256" key="3">
    <source>
        <dbReference type="ARBA" id="ARBA00022840"/>
    </source>
</evidence>
<reference evidence="7 8" key="1">
    <citation type="submission" date="2023-10" db="EMBL/GenBank/DDBJ databases">
        <title>Glaciecola aquimarina strain GGW-M5 nov., isolated from a coastal seawater.</title>
        <authorList>
            <person name="Bayburt H."/>
            <person name="Kim J.M."/>
            <person name="Choi B.J."/>
            <person name="Jeon C.O."/>
        </authorList>
    </citation>
    <scope>NUCLEOTIDE SEQUENCE [LARGE SCALE GENOMIC DNA]</scope>
    <source>
        <strain evidence="7 8">KCTC 32108</strain>
    </source>
</reference>
<dbReference type="InterPro" id="IPR027417">
    <property type="entry name" value="P-loop_NTPase"/>
</dbReference>
<protein>
    <submittedName>
        <fullName evidence="7">tRNA(Met) cytidine acetyltransferase TmcA domain-containing protein</fullName>
    </submittedName>
</protein>
<organism evidence="7 8">
    <name type="scientific">Paraglaciecola aquimarina</name>
    <dbReference type="NCBI Taxonomy" id="1235557"/>
    <lineage>
        <taxon>Bacteria</taxon>
        <taxon>Pseudomonadati</taxon>
        <taxon>Pseudomonadota</taxon>
        <taxon>Gammaproteobacteria</taxon>
        <taxon>Alteromonadales</taxon>
        <taxon>Alteromonadaceae</taxon>
        <taxon>Paraglaciecola</taxon>
    </lineage>
</organism>
<feature type="domain" description="TcmA/NAT10 helicase" evidence="5">
    <location>
        <begin position="198"/>
        <end position="327"/>
    </location>
</feature>
<evidence type="ECO:0000313" key="8">
    <source>
        <dbReference type="Proteomes" id="UP001247805"/>
    </source>
</evidence>
<dbReference type="SUPFAM" id="SSF52540">
    <property type="entry name" value="P-loop containing nucleoside triphosphate hydrolases"/>
    <property type="match status" value="1"/>
</dbReference>
<evidence type="ECO:0000313" key="7">
    <source>
        <dbReference type="EMBL" id="MDU0355591.1"/>
    </source>
</evidence>
<keyword evidence="4" id="KW-0012">Acyltransferase</keyword>
<evidence type="ECO:0000256" key="4">
    <source>
        <dbReference type="ARBA" id="ARBA00023315"/>
    </source>
</evidence>
<dbReference type="PANTHER" id="PTHR10925:SF5">
    <property type="entry name" value="RNA CYTIDINE ACETYLTRANSFERASE"/>
    <property type="match status" value="1"/>
</dbReference>
<dbReference type="InterPro" id="IPR007807">
    <property type="entry name" value="TcmA/NAT10_helicase"/>
</dbReference>
<dbReference type="Proteomes" id="UP001247805">
    <property type="component" value="Unassembled WGS sequence"/>
</dbReference>
<sequence>MTSQLKHWLTTRQPPLCHRQLLVISGEKDWARDIAYTTFVQPKQSSVLWIGDHPSEVAKIQVKNYRTELGREYDHVIFDAFDGFRANAAMALSGTIRSGGLMILLCPELNEWKHYLDPEHINRVSFGYRADDLYSHFYHYLGQMIKKDDSVAMLSKQEFISPSPAIHANITAPSFHQQNQAVEAICKVATGHNHRPLILSADRGRGKSSALGIAAAKLLQTTTKKILVTAPLLSTTEQLFHHAKRLLPKYQKVKNQLSFNDSSLQFVALDKLLASEEQADLLLIDEAAAIPVNMLLSLSKKFSRIVFCTTIHGYEGSGRGFEFRFKKD</sequence>
<dbReference type="EMBL" id="JAWDIO010000002">
    <property type="protein sequence ID" value="MDU0355591.1"/>
    <property type="molecule type" value="Genomic_DNA"/>
</dbReference>
<evidence type="ECO:0000259" key="5">
    <source>
        <dbReference type="Pfam" id="PF05127"/>
    </source>
</evidence>
<keyword evidence="8" id="KW-1185">Reference proteome</keyword>
<name>A0ABU3SZZ8_9ALTE</name>
<dbReference type="InterPro" id="IPR032672">
    <property type="entry name" value="TmcA/NAT10/Kre33"/>
</dbReference>
<dbReference type="Gene3D" id="3.40.50.300">
    <property type="entry name" value="P-loop containing nucleotide triphosphate hydrolases"/>
    <property type="match status" value="1"/>
</dbReference>
<evidence type="ECO:0000256" key="2">
    <source>
        <dbReference type="ARBA" id="ARBA00022741"/>
    </source>
</evidence>
<comment type="caution">
    <text evidence="7">The sequence shown here is derived from an EMBL/GenBank/DDBJ whole genome shotgun (WGS) entry which is preliminary data.</text>
</comment>
<feature type="domain" description="TmcA/NAT10 N-terminal" evidence="6">
    <location>
        <begin position="18"/>
        <end position="154"/>
    </location>
</feature>
<proteinExistence type="predicted"/>
<dbReference type="Pfam" id="PF05127">
    <property type="entry name" value="NAT10_TcmA_helicase"/>
    <property type="match status" value="1"/>
</dbReference>
<dbReference type="InterPro" id="IPR013562">
    <property type="entry name" value="TmcA/NAT10_N"/>
</dbReference>
<keyword evidence="2" id="KW-0547">Nucleotide-binding</keyword>
<keyword evidence="1" id="KW-0808">Transferase</keyword>
<evidence type="ECO:0000259" key="6">
    <source>
        <dbReference type="Pfam" id="PF08351"/>
    </source>
</evidence>
<accession>A0ABU3SZZ8</accession>
<gene>
    <name evidence="7" type="ORF">RS130_18310</name>
</gene>
<dbReference type="Gene3D" id="3.40.50.11040">
    <property type="match status" value="1"/>
</dbReference>